<dbReference type="PANTHER" id="PTHR43418:SF7">
    <property type="entry name" value="CARBAMOYL-PHOSPHATE SYNTHASE SMALL CHAIN"/>
    <property type="match status" value="1"/>
</dbReference>
<evidence type="ECO:0000256" key="4">
    <source>
        <dbReference type="ARBA" id="ARBA00022598"/>
    </source>
</evidence>
<evidence type="ECO:0000256" key="3">
    <source>
        <dbReference type="ARBA" id="ARBA00007800"/>
    </source>
</evidence>
<name>E8Q5N3_BLOVB</name>
<dbReference type="NCBIfam" id="NF009475">
    <property type="entry name" value="PRK12838.1"/>
    <property type="match status" value="1"/>
</dbReference>
<protein>
    <recommendedName>
        <fullName evidence="11">Carbamoyl phosphate synthase small chain</fullName>
        <ecNumber evidence="11">6.3.5.5</ecNumber>
    </recommendedName>
    <alternativeName>
        <fullName evidence="11">Carbamoyl phosphate synthetase glutamine chain</fullName>
    </alternativeName>
</protein>
<dbReference type="PRINTS" id="PR00097">
    <property type="entry name" value="ANTSNTHASEII"/>
</dbReference>
<dbReference type="HAMAP" id="MF_01209">
    <property type="entry name" value="CPSase_S_chain"/>
    <property type="match status" value="1"/>
</dbReference>
<evidence type="ECO:0000256" key="5">
    <source>
        <dbReference type="ARBA" id="ARBA00022741"/>
    </source>
</evidence>
<dbReference type="InterPro" id="IPR006274">
    <property type="entry name" value="CarbamoylP_synth_ssu"/>
</dbReference>
<feature type="binding site" evidence="11">
    <location>
        <position position="245"/>
    </location>
    <ligand>
        <name>L-glutamine</name>
        <dbReference type="ChEBI" id="CHEBI:58359"/>
    </ligand>
</feature>
<feature type="binding site" evidence="11">
    <location>
        <position position="243"/>
    </location>
    <ligand>
        <name>L-glutamine</name>
        <dbReference type="ChEBI" id="CHEBI:58359"/>
    </ligand>
</feature>
<dbReference type="Gene3D" id="3.50.30.20">
    <property type="entry name" value="Carbamoyl-phosphate synthase small subunit, N-terminal domain"/>
    <property type="match status" value="1"/>
</dbReference>
<dbReference type="GO" id="GO:0004359">
    <property type="term" value="F:glutaminase activity"/>
    <property type="evidence" value="ECO:0007669"/>
    <property type="project" value="RHEA"/>
</dbReference>
<feature type="binding site" evidence="11">
    <location>
        <position position="276"/>
    </location>
    <ligand>
        <name>L-glutamine</name>
        <dbReference type="ChEBI" id="CHEBI:58359"/>
    </ligand>
</feature>
<feature type="active site" evidence="11">
    <location>
        <position position="356"/>
    </location>
</feature>
<dbReference type="Proteomes" id="UP000007464">
    <property type="component" value="Chromosome"/>
</dbReference>
<dbReference type="OrthoDB" id="9804328at2"/>
<dbReference type="GO" id="GO:0006207">
    <property type="term" value="P:'de novo' pyrimidine nucleobase biosynthetic process"/>
    <property type="evidence" value="ECO:0007669"/>
    <property type="project" value="InterPro"/>
</dbReference>
<evidence type="ECO:0000256" key="1">
    <source>
        <dbReference type="ARBA" id="ARBA00004812"/>
    </source>
</evidence>
<dbReference type="SUPFAM" id="SSF52021">
    <property type="entry name" value="Carbamoyl phosphate synthetase, small subunit N-terminal domain"/>
    <property type="match status" value="1"/>
</dbReference>
<evidence type="ECO:0000259" key="12">
    <source>
        <dbReference type="SMART" id="SM01097"/>
    </source>
</evidence>
<comment type="caution">
    <text evidence="11">Lacks conserved residue(s) required for the propagation of feature annotation.</text>
</comment>
<feature type="domain" description="Carbamoyl-phosphate synthase small subunit N-terminal" evidence="12">
    <location>
        <begin position="2"/>
        <end position="132"/>
    </location>
</feature>
<dbReference type="KEGG" id="bva:BVAF_123"/>
<evidence type="ECO:0000256" key="6">
    <source>
        <dbReference type="ARBA" id="ARBA00022840"/>
    </source>
</evidence>
<dbReference type="PROSITE" id="PS51273">
    <property type="entry name" value="GATASE_TYPE_1"/>
    <property type="match status" value="1"/>
</dbReference>
<dbReference type="InterPro" id="IPR029062">
    <property type="entry name" value="Class_I_gatase-like"/>
</dbReference>
<comment type="pathway">
    <text evidence="2 11">Amino-acid biosynthesis; L-arginine biosynthesis; carbamoyl phosphate from bicarbonate: step 1/1.</text>
</comment>
<gene>
    <name evidence="11 13" type="primary">carA</name>
    <name evidence="13" type="ordered locus">BVAF_123</name>
</gene>
<dbReference type="NCBIfam" id="TIGR01368">
    <property type="entry name" value="CPSaseIIsmall"/>
    <property type="match status" value="1"/>
</dbReference>
<dbReference type="PRINTS" id="PR00096">
    <property type="entry name" value="GATASE"/>
</dbReference>
<dbReference type="InterPro" id="IPR017926">
    <property type="entry name" value="GATASE"/>
</dbReference>
<comment type="similarity">
    <text evidence="3 11">Belongs to the CarA family.</text>
</comment>
<reference evidence="13 14" key="1">
    <citation type="journal article" date="2010" name="BMC Genomics">
        <title>Unprecedented loss of ammonia assimilation capability in a urease-encoding bacterial mutualist.</title>
        <authorList>
            <person name="Williams L.E."/>
            <person name="Wernegreen J.J."/>
        </authorList>
    </citation>
    <scope>NUCLEOTIDE SEQUENCE [LARGE SCALE GENOMIC DNA]</scope>
    <source>
        <strain evidence="13 14">BVAF</strain>
    </source>
</reference>
<dbReference type="Pfam" id="PF00117">
    <property type="entry name" value="GATase"/>
    <property type="match status" value="1"/>
</dbReference>
<evidence type="ECO:0000256" key="10">
    <source>
        <dbReference type="ARBA" id="ARBA00049285"/>
    </source>
</evidence>
<dbReference type="FunFam" id="3.50.30.20:FF:000001">
    <property type="entry name" value="Carbamoyl-phosphate synthase small chain"/>
    <property type="match status" value="1"/>
</dbReference>
<feature type="binding site" evidence="11">
    <location>
        <position position="273"/>
    </location>
    <ligand>
        <name>L-glutamine</name>
        <dbReference type="ChEBI" id="CHEBI:58359"/>
    </ligand>
</feature>
<feature type="active site" evidence="11">
    <location>
        <position position="358"/>
    </location>
</feature>
<dbReference type="AlphaFoldDB" id="E8Q5N3"/>
<dbReference type="Pfam" id="PF00988">
    <property type="entry name" value="CPSase_sm_chain"/>
    <property type="match status" value="1"/>
</dbReference>
<dbReference type="CDD" id="cd01744">
    <property type="entry name" value="GATase1_CPSase"/>
    <property type="match status" value="1"/>
</dbReference>
<dbReference type="InterPro" id="IPR050472">
    <property type="entry name" value="Anth_synth/Amidotransfase"/>
</dbReference>
<dbReference type="InterPro" id="IPR002474">
    <property type="entry name" value="CarbamoylP_synth_ssu_N"/>
</dbReference>
<dbReference type="GO" id="GO:0044205">
    <property type="term" value="P:'de novo' UMP biosynthetic process"/>
    <property type="evidence" value="ECO:0007669"/>
    <property type="project" value="UniProtKB-UniRule"/>
</dbReference>
<comment type="catalytic activity">
    <reaction evidence="9 11">
        <text>hydrogencarbonate + L-glutamine + 2 ATP + H2O = carbamoyl phosphate + L-glutamate + 2 ADP + phosphate + 2 H(+)</text>
        <dbReference type="Rhea" id="RHEA:18633"/>
        <dbReference type="ChEBI" id="CHEBI:15377"/>
        <dbReference type="ChEBI" id="CHEBI:15378"/>
        <dbReference type="ChEBI" id="CHEBI:17544"/>
        <dbReference type="ChEBI" id="CHEBI:29985"/>
        <dbReference type="ChEBI" id="CHEBI:30616"/>
        <dbReference type="ChEBI" id="CHEBI:43474"/>
        <dbReference type="ChEBI" id="CHEBI:58228"/>
        <dbReference type="ChEBI" id="CHEBI:58359"/>
        <dbReference type="ChEBI" id="CHEBI:456216"/>
        <dbReference type="EC" id="6.3.5.5"/>
    </reaction>
</comment>
<feature type="region of interest" description="CPSase" evidence="11">
    <location>
        <begin position="1"/>
        <end position="194"/>
    </location>
</feature>
<dbReference type="GO" id="GO:0005524">
    <property type="term" value="F:ATP binding"/>
    <property type="evidence" value="ECO:0007669"/>
    <property type="project" value="UniProtKB-UniRule"/>
</dbReference>
<dbReference type="SMART" id="SM01097">
    <property type="entry name" value="CPSase_sm_chain"/>
    <property type="match status" value="1"/>
</dbReference>
<keyword evidence="8 11" id="KW-0665">Pyrimidine biosynthesis</keyword>
<keyword evidence="4 11" id="KW-0436">Ligase</keyword>
<dbReference type="STRING" id="859654.BVAF_123"/>
<evidence type="ECO:0000256" key="9">
    <source>
        <dbReference type="ARBA" id="ARBA00048816"/>
    </source>
</evidence>
<organism evidence="13 14">
    <name type="scientific">Blochmanniella vafra (strain BVAF)</name>
    <dbReference type="NCBI Taxonomy" id="859654"/>
    <lineage>
        <taxon>Bacteria</taxon>
        <taxon>Pseudomonadati</taxon>
        <taxon>Pseudomonadota</taxon>
        <taxon>Gammaproteobacteria</taxon>
        <taxon>Enterobacterales</taxon>
        <taxon>Enterobacteriaceae</taxon>
        <taxon>ant endosymbionts</taxon>
        <taxon>Candidatus Blochmanniella</taxon>
    </lineage>
</organism>
<feature type="binding site" evidence="11">
    <location>
        <position position="314"/>
    </location>
    <ligand>
        <name>L-glutamine</name>
        <dbReference type="ChEBI" id="CHEBI:58359"/>
    </ligand>
</feature>
<dbReference type="RefSeq" id="WP_013516455.1">
    <property type="nucleotide sequence ID" value="NC_014909.2"/>
</dbReference>
<accession>E8Q5N3</accession>
<dbReference type="UniPathway" id="UPA00068">
    <property type="reaction ID" value="UER00171"/>
</dbReference>
<dbReference type="PRINTS" id="PR00099">
    <property type="entry name" value="CPSGATASE"/>
</dbReference>
<sequence length="388" mass="43706">MRIALLVLEDGSRFYGQSIGVHGESVGEIVFSTSITGYQEIITDPSYARQIVVFTYPHIGNVGINKFDNESARIQVAGLVIRNLTIISSNFRSVLSLSDYLIQHNIVGISNIDTRQLTRLIRKKGIQRACITTFDRLDMQLAVRKTCEYSIDCQSNLAYEVSTSHKYIWNQGTNYSSMQCKHDTSVIFSRKFFYNVVVYDFGIKYNIMRILVDYGCLLTVVPANTQAQEVIDMDPDGIFLSNGPGNPNEYIEIVSVIKIFLLKTNIPIFGICLGHQLLALALGAKIIKMKFGHHGSNHPVKDLEINKVLITTQNHNFVVDMMTLPNIFQVTHISLFDGTLQGIKCLNKPVFGFQGHPEASPGPHDSVFIFNYFIELIKNYLSYNSARE</sequence>
<dbReference type="GO" id="GO:0004088">
    <property type="term" value="F:carbamoyl-phosphate synthase (glutamine-hydrolyzing) activity"/>
    <property type="evidence" value="ECO:0007669"/>
    <property type="project" value="UniProtKB-UniRule"/>
</dbReference>
<comment type="subunit">
    <text evidence="11">Composed of two chains; the small (or glutamine) chain promotes the hydrolysis of glutamine to ammonia, which is used by the large (or ammonia) chain to synthesize carbamoyl phosphate. Tetramer of heterodimers (alpha,beta)4.</text>
</comment>
<dbReference type="EMBL" id="CP002189">
    <property type="protein sequence ID" value="ADV33530.1"/>
    <property type="molecule type" value="Genomic_DNA"/>
</dbReference>
<dbReference type="Gene3D" id="3.40.50.880">
    <property type="match status" value="1"/>
</dbReference>
<comment type="function">
    <text evidence="11">Small subunit of the glutamine-dependent carbamoyl phosphate synthetase (CPSase). CPSase catalyzes the formation of carbamoyl phosphate from the ammonia moiety of glutamine, carbonate, and phosphate donated by ATP, constituting the first step of 2 biosynthetic pathways, one leading to arginine and/or urea and the other to pyrimidine nucleotides. The small subunit (glutamine amidotransferase) binds and cleaves glutamine to supply the large subunit with the substrate ammonia.</text>
</comment>
<keyword evidence="11" id="KW-0028">Amino-acid biosynthesis</keyword>
<evidence type="ECO:0000256" key="8">
    <source>
        <dbReference type="ARBA" id="ARBA00022975"/>
    </source>
</evidence>
<feature type="binding site" evidence="11">
    <location>
        <position position="46"/>
    </location>
    <ligand>
        <name>L-glutamine</name>
        <dbReference type="ChEBI" id="CHEBI:58359"/>
    </ligand>
</feature>
<dbReference type="HOGENOM" id="CLU_035901_2_1_6"/>
<dbReference type="SUPFAM" id="SSF52317">
    <property type="entry name" value="Class I glutamine amidotransferase-like"/>
    <property type="match status" value="1"/>
</dbReference>
<dbReference type="PANTHER" id="PTHR43418">
    <property type="entry name" value="MULTIFUNCTIONAL TRYPTOPHAN BIOSYNTHESIS PROTEIN-RELATED"/>
    <property type="match status" value="1"/>
</dbReference>
<keyword evidence="6 11" id="KW-0067">ATP-binding</keyword>
<keyword evidence="5 11" id="KW-0547">Nucleotide-binding</keyword>
<dbReference type="GO" id="GO:0006541">
    <property type="term" value="P:glutamine metabolic process"/>
    <property type="evidence" value="ECO:0007669"/>
    <property type="project" value="InterPro"/>
</dbReference>
<feature type="active site" description="Nucleophile" evidence="11">
    <location>
        <position position="272"/>
    </location>
</feature>
<dbReference type="InterPro" id="IPR036480">
    <property type="entry name" value="CarbP_synth_ssu_N_sf"/>
</dbReference>
<proteinExistence type="inferred from homology"/>
<evidence type="ECO:0000256" key="7">
    <source>
        <dbReference type="ARBA" id="ARBA00022962"/>
    </source>
</evidence>
<dbReference type="UniPathway" id="UPA00070">
    <property type="reaction ID" value="UER00115"/>
</dbReference>
<dbReference type="InterPro" id="IPR035686">
    <property type="entry name" value="CPSase_GATase1"/>
</dbReference>
<evidence type="ECO:0000313" key="14">
    <source>
        <dbReference type="Proteomes" id="UP000007464"/>
    </source>
</evidence>
<keyword evidence="11" id="KW-0055">Arginine biosynthesis</keyword>
<feature type="binding site" evidence="11">
    <location>
        <position position="317"/>
    </location>
    <ligand>
        <name>L-glutamine</name>
        <dbReference type="ChEBI" id="CHEBI:58359"/>
    </ligand>
</feature>
<comment type="catalytic activity">
    <reaction evidence="10 11">
        <text>L-glutamine + H2O = L-glutamate + NH4(+)</text>
        <dbReference type="Rhea" id="RHEA:15889"/>
        <dbReference type="ChEBI" id="CHEBI:15377"/>
        <dbReference type="ChEBI" id="CHEBI:28938"/>
        <dbReference type="ChEBI" id="CHEBI:29985"/>
        <dbReference type="ChEBI" id="CHEBI:58359"/>
    </reaction>
</comment>
<evidence type="ECO:0000256" key="11">
    <source>
        <dbReference type="HAMAP-Rule" id="MF_01209"/>
    </source>
</evidence>
<dbReference type="EC" id="6.3.5.5" evidence="11"/>
<evidence type="ECO:0000313" key="13">
    <source>
        <dbReference type="EMBL" id="ADV33530.1"/>
    </source>
</evidence>
<dbReference type="GO" id="GO:0006526">
    <property type="term" value="P:L-arginine biosynthetic process"/>
    <property type="evidence" value="ECO:0007669"/>
    <property type="project" value="UniProtKB-UniRule"/>
</dbReference>
<comment type="pathway">
    <text evidence="1 11">Pyrimidine metabolism; UMP biosynthesis via de novo pathway; (S)-dihydroorotate from bicarbonate: step 1/3.</text>
</comment>
<keyword evidence="7 11" id="KW-0315">Glutamine amidotransferase</keyword>
<evidence type="ECO:0000256" key="2">
    <source>
        <dbReference type="ARBA" id="ARBA00005077"/>
    </source>
</evidence>
<keyword evidence="14" id="KW-1185">Reference proteome</keyword>